<accession>A0A158QGB3</accession>
<organism evidence="4">
    <name type="scientific">Hymenolepis diminuta</name>
    <name type="common">Rat tapeworm</name>
    <dbReference type="NCBI Taxonomy" id="6216"/>
    <lineage>
        <taxon>Eukaryota</taxon>
        <taxon>Metazoa</taxon>
        <taxon>Spiralia</taxon>
        <taxon>Lophotrochozoa</taxon>
        <taxon>Platyhelminthes</taxon>
        <taxon>Cestoda</taxon>
        <taxon>Eucestoda</taxon>
        <taxon>Cyclophyllidea</taxon>
        <taxon>Hymenolepididae</taxon>
        <taxon>Hymenolepis</taxon>
    </lineage>
</organism>
<name>A0A158QGB3_HYMDI</name>
<proteinExistence type="predicted"/>
<reference evidence="2 3" key="2">
    <citation type="submission" date="2018-11" db="EMBL/GenBank/DDBJ databases">
        <authorList>
            <consortium name="Pathogen Informatics"/>
        </authorList>
    </citation>
    <scope>NUCLEOTIDE SEQUENCE [LARGE SCALE GENOMIC DNA]</scope>
</reference>
<dbReference type="EMBL" id="UYSG01011636">
    <property type="protein sequence ID" value="VDL63156.1"/>
    <property type="molecule type" value="Genomic_DNA"/>
</dbReference>
<evidence type="ECO:0000256" key="1">
    <source>
        <dbReference type="SAM" id="SignalP"/>
    </source>
</evidence>
<dbReference type="STRING" id="6216.A0A158QGB3"/>
<evidence type="ECO:0000313" key="3">
    <source>
        <dbReference type="Proteomes" id="UP000274504"/>
    </source>
</evidence>
<dbReference type="WBParaSite" id="HDID_0001035801-mRNA-1">
    <property type="protein sequence ID" value="HDID_0001035801-mRNA-1"/>
    <property type="gene ID" value="HDID_0001035801"/>
</dbReference>
<reference evidence="4" key="1">
    <citation type="submission" date="2016-04" db="UniProtKB">
        <authorList>
            <consortium name="WormBaseParasite"/>
        </authorList>
    </citation>
    <scope>IDENTIFICATION</scope>
</reference>
<feature type="signal peptide" evidence="1">
    <location>
        <begin position="1"/>
        <end position="20"/>
    </location>
</feature>
<gene>
    <name evidence="2" type="ORF">HDID_LOCUS10356</name>
</gene>
<protein>
    <submittedName>
        <fullName evidence="4">Ig-like domain-containing protein</fullName>
    </submittedName>
</protein>
<keyword evidence="1" id="KW-0732">Signal</keyword>
<evidence type="ECO:0000313" key="2">
    <source>
        <dbReference type="EMBL" id="VDL63156.1"/>
    </source>
</evidence>
<evidence type="ECO:0000313" key="4">
    <source>
        <dbReference type="WBParaSite" id="HDID_0001035801-mRNA-1"/>
    </source>
</evidence>
<dbReference type="OrthoDB" id="6264167at2759"/>
<dbReference type="AlphaFoldDB" id="A0A158QGB3"/>
<feature type="chain" id="PRO_5043135393" evidence="1">
    <location>
        <begin position="21"/>
        <end position="1197"/>
    </location>
</feature>
<sequence length="1197" mass="135159">MKLALIHLQIIFSTCCYASGIVTDLEKAYNFTYSFDCPEVVAVNEVFGCNLTVNGGEKIMATVQWEDNSPTNFLFTETLLTHMGFPDLKEFKNTFLSCPNSMKGEFEFSHHPVSKLVRFVIANNHQSIELTLTTTSYTDDELTYYEIVGGHEIRETDQLIFSPLDSVLCVFDLDFEIAIQVDIELPRTREFYGSFSKEGVHSVLAILESYSYEKVATLKTEASVQVVRDKSPTVQTSGPIYQYVSGVTLYEETNGKYRSGCGMLYDRFRIDTIIKADVNFLCIRQCSFVYEIIRPDRPNDIIRREQYPGFIEYWDIVPGIYLLRFYANRTDIRNIEHYRFFVLESTTNYANICGNFNFRTESSPANLVTFPNVITNAVELTILGELGSYHTIYLENRDVCLSPDLISKPETPEVLTTNMSLFDVKVVTLGSGNAIVLQGGQKGICIPQGLVAVNQLYDVVVYVSNGKYIHRGRHTILIANKSTINTGIEVMRPLSSVGNALISSVEEVILGSSCEGYICSLRTMSQWGITMVYPDFSNWILSQAEMENYTEGWNSSTLIISSHLLLRIPRETQLIVCMTIRDRPASESKLCKAFYVTKPRECDSCFSEAPDLIDEFQNVCIVCNCFLKPDDSFELYVKSQSGLQTVSVSKQSSVCSLIPYSDGFVTPCIKSLPGSDVYIDMCFRQIRFKSKSAFEIERQFDDILTGKNSILDDSISSGNPNSITETVEVVTAQINRFFDSYDNHSDQNDDFDAKRNKVGEIIGKLVTSIEEFPLEREESLLPFSSALEALARTSKDMSFHEVNRIKSKLEASLTTVKSHLARLSRRDILLVSERFVKFGFYLFEGMSQQRKSPLPSLNNLSLDSIAYDTDIDSEGIDATVSNEHSLISKNIEDNQRKSAQSMAIILEGLEIAIANVLHKFLISGGSAFEITPSTSETISFCRMDGSALGSSQISCGSLKSHAFDLSYYPHYMDLLVQTSYIPAKAYSFLDDDLRRQQTDVIFLSIYSYGQPANTSSGNSSFRYILKKKLEESEDLVSQSNFDESQSQLPEPVYAIDGSLIYQPLVMWNFEIESVDETTFVFRLHPNETLSCPQYLVVARFIVPPNLLQLDNYGQHFWTTLPLSTSKCKLRRFYIGYRQLSAIEVNKYDEANPPPIPYPFTYQINTTSQVSVSMPSCLQFTPGDDRWRTTGCKVNTDL</sequence>
<dbReference type="Proteomes" id="UP000274504">
    <property type="component" value="Unassembled WGS sequence"/>
</dbReference>